<feature type="transmembrane region" description="Helical" evidence="7">
    <location>
        <begin position="394"/>
        <end position="411"/>
    </location>
</feature>
<proteinExistence type="inferred from homology"/>
<dbReference type="AlphaFoldDB" id="A0A7S4F699"/>
<feature type="transmembrane region" description="Helical" evidence="7">
    <location>
        <begin position="423"/>
        <end position="441"/>
    </location>
</feature>
<feature type="transmembrane region" description="Helical" evidence="7">
    <location>
        <begin position="514"/>
        <end position="532"/>
    </location>
</feature>
<comment type="similarity">
    <text evidence="7">Belongs to the inorganic phosphate transporter (PiT) (TC 2.A.20) family.</text>
</comment>
<evidence type="ECO:0000256" key="1">
    <source>
        <dbReference type="ARBA" id="ARBA00004141"/>
    </source>
</evidence>
<keyword evidence="4 7" id="KW-0812">Transmembrane</keyword>
<keyword evidence="3 7" id="KW-0592">Phosphate transport</keyword>
<dbReference type="InterPro" id="IPR001204">
    <property type="entry name" value="Phos_transporter"/>
</dbReference>
<keyword evidence="5 7" id="KW-1133">Transmembrane helix</keyword>
<evidence type="ECO:0000256" key="6">
    <source>
        <dbReference type="ARBA" id="ARBA00023136"/>
    </source>
</evidence>
<sequence length="589" mass="63524">MREFPTDYISFHRLLCVAANIMTMDIFISAIFAHGHLPRLFFRYATSVGSKALTIKQACVLAVIFEFAGSVLAGSAVADTIRKGIADYGCYQGGYMDSAILMYGNLCVVASVALWLGLASFLEMPVSTTHSCVGGMIGMTIVAKGKDCVVWTKKTTAEELYIPSGVVGIVLSWIFSPVLSGIFAVLLFLFVRTLVLRTKNAFSRAILFYPVLIWLAVWINSFFVIAKGIQKKICDDGKNFLCYSSGDTKGWNALGFACAVGFGVAVLCLPLYKKIKIYVQAEFEDKAAAEANQATHTVDVGNALEAKEKEVAASETTASEGGARAWASKLWDDTKKHATYGMNVDIHASIEEDEKVQALHDNAEKFDPMAEAVFRYIQVFTAICDSFAHGANDVANAMGPFMAIYVIYDTGKVSKKADVGDDAYWILALGGAGIGIGLLLYGYKIMRAIGVKLAVITPSRGFSIELGAAIVIIIGSYLGLPLSTTHCQVGATTGVALLEGAKGINKWVLGKTCVGWVITLIVVGFSTGLLMAQGINAPITGNPDEPGSIQYEFLDSECDEFVANKYDWLRYVNDTLLPDTNAVLPTNSF</sequence>
<dbReference type="GO" id="GO:0005315">
    <property type="term" value="F:phosphate transmembrane transporter activity"/>
    <property type="evidence" value="ECO:0007669"/>
    <property type="project" value="InterPro"/>
</dbReference>
<evidence type="ECO:0000256" key="2">
    <source>
        <dbReference type="ARBA" id="ARBA00022448"/>
    </source>
</evidence>
<reference evidence="8" key="1">
    <citation type="submission" date="2021-01" db="EMBL/GenBank/DDBJ databases">
        <authorList>
            <person name="Corre E."/>
            <person name="Pelletier E."/>
            <person name="Niang G."/>
            <person name="Scheremetjew M."/>
            <person name="Finn R."/>
            <person name="Kale V."/>
            <person name="Holt S."/>
            <person name="Cochrane G."/>
            <person name="Meng A."/>
            <person name="Brown T."/>
            <person name="Cohen L."/>
        </authorList>
    </citation>
    <scope>NUCLEOTIDE SEQUENCE</scope>
    <source>
        <strain evidence="8">CCMP645</strain>
    </source>
</reference>
<feature type="transmembrane region" description="Helical" evidence="7">
    <location>
        <begin position="12"/>
        <end position="35"/>
    </location>
</feature>
<dbReference type="GO" id="GO:0035435">
    <property type="term" value="P:phosphate ion transmembrane transport"/>
    <property type="evidence" value="ECO:0007669"/>
    <property type="project" value="TreeGrafter"/>
</dbReference>
<name>A0A7S4F699_CHRCT</name>
<protein>
    <recommendedName>
        <fullName evidence="7">Phosphate transporter</fullName>
    </recommendedName>
</protein>
<feature type="transmembrane region" description="Helical" evidence="7">
    <location>
        <begin position="99"/>
        <end position="118"/>
    </location>
</feature>
<evidence type="ECO:0000256" key="4">
    <source>
        <dbReference type="ARBA" id="ARBA00022692"/>
    </source>
</evidence>
<dbReference type="PANTHER" id="PTHR11101:SF96">
    <property type="entry name" value="PHOSPHATE TRANSPORTER"/>
    <property type="match status" value="1"/>
</dbReference>
<evidence type="ECO:0000256" key="7">
    <source>
        <dbReference type="RuleBase" id="RU363058"/>
    </source>
</evidence>
<feature type="transmembrane region" description="Helical" evidence="7">
    <location>
        <begin position="462"/>
        <end position="480"/>
    </location>
</feature>
<comment type="subcellular location">
    <subcellularLocation>
        <location evidence="1 7">Membrane</location>
        <topology evidence="1 7">Multi-pass membrane protein</topology>
    </subcellularLocation>
</comment>
<dbReference type="EMBL" id="HBIZ01043400">
    <property type="protein sequence ID" value="CAE0775112.1"/>
    <property type="molecule type" value="Transcribed_RNA"/>
</dbReference>
<dbReference type="Pfam" id="PF01384">
    <property type="entry name" value="PHO4"/>
    <property type="match status" value="1"/>
</dbReference>
<feature type="transmembrane region" description="Helical" evidence="7">
    <location>
        <begin position="250"/>
        <end position="272"/>
    </location>
</feature>
<organism evidence="8">
    <name type="scientific">Chrysotila carterae</name>
    <name type="common">Marine alga</name>
    <name type="synonym">Syracosphaera carterae</name>
    <dbReference type="NCBI Taxonomy" id="13221"/>
    <lineage>
        <taxon>Eukaryota</taxon>
        <taxon>Haptista</taxon>
        <taxon>Haptophyta</taxon>
        <taxon>Prymnesiophyceae</taxon>
        <taxon>Isochrysidales</taxon>
        <taxon>Isochrysidaceae</taxon>
        <taxon>Chrysotila</taxon>
    </lineage>
</organism>
<keyword evidence="2 7" id="KW-0813">Transport</keyword>
<evidence type="ECO:0000256" key="3">
    <source>
        <dbReference type="ARBA" id="ARBA00022592"/>
    </source>
</evidence>
<evidence type="ECO:0000256" key="5">
    <source>
        <dbReference type="ARBA" id="ARBA00022989"/>
    </source>
</evidence>
<dbReference type="PANTHER" id="PTHR11101">
    <property type="entry name" value="PHOSPHATE TRANSPORTER"/>
    <property type="match status" value="1"/>
</dbReference>
<evidence type="ECO:0000313" key="8">
    <source>
        <dbReference type="EMBL" id="CAE0775112.1"/>
    </source>
</evidence>
<keyword evidence="6 7" id="KW-0472">Membrane</keyword>
<dbReference type="GO" id="GO:0016020">
    <property type="term" value="C:membrane"/>
    <property type="evidence" value="ECO:0007669"/>
    <property type="project" value="UniProtKB-SubCell"/>
</dbReference>
<feature type="transmembrane region" description="Helical" evidence="7">
    <location>
        <begin position="170"/>
        <end position="195"/>
    </location>
</feature>
<feature type="transmembrane region" description="Helical" evidence="7">
    <location>
        <begin position="207"/>
        <end position="230"/>
    </location>
</feature>
<feature type="transmembrane region" description="Helical" evidence="7">
    <location>
        <begin position="55"/>
        <end position="78"/>
    </location>
</feature>
<gene>
    <name evidence="8" type="ORF">PCAR00345_LOCUS27746</name>
</gene>
<accession>A0A7S4F699</accession>
<comment type="function">
    <text evidence="7">Sodium-phosphate symporter.</text>
</comment>